<reference evidence="1" key="1">
    <citation type="journal article" date="2021" name="Proc. Natl. Acad. Sci. U.S.A.">
        <title>A Catalog of Tens of Thousands of Viruses from Human Metagenomes Reveals Hidden Associations with Chronic Diseases.</title>
        <authorList>
            <person name="Tisza M.J."/>
            <person name="Buck C.B."/>
        </authorList>
    </citation>
    <scope>NUCLEOTIDE SEQUENCE</scope>
    <source>
        <strain evidence="1">CtIZM3</strain>
    </source>
</reference>
<sequence length="64" mass="7807">MLEILAYMTKVLTDLLFWMEEKEQDAAIRRIATINKVIHTYVKSIKRLEEEKEEVEKKYFIEEE</sequence>
<organism evidence="1">
    <name type="scientific">Caudovirales sp. ctIZM3</name>
    <dbReference type="NCBI Taxonomy" id="2827633"/>
    <lineage>
        <taxon>Viruses</taxon>
        <taxon>Duplodnaviria</taxon>
        <taxon>Heunggongvirae</taxon>
        <taxon>Uroviricota</taxon>
        <taxon>Caudoviricetes</taxon>
    </lineage>
</organism>
<accession>A0A8S5T8X0</accession>
<dbReference type="EMBL" id="BK032770">
    <property type="protein sequence ID" value="DAF59467.1"/>
    <property type="molecule type" value="Genomic_DNA"/>
</dbReference>
<proteinExistence type="predicted"/>
<evidence type="ECO:0000313" key="1">
    <source>
        <dbReference type="EMBL" id="DAF59467.1"/>
    </source>
</evidence>
<name>A0A8S5T8X0_9CAUD</name>
<protein>
    <submittedName>
        <fullName evidence="1">Uncharacterized protein</fullName>
    </submittedName>
</protein>